<protein>
    <recommendedName>
        <fullName evidence="9">Lysylphosphatidylglycerol synthase-like protein</fullName>
    </recommendedName>
</protein>
<reference evidence="7 8" key="1">
    <citation type="submission" date="2019-03" db="EMBL/GenBank/DDBJ databases">
        <title>Genomic Encyclopedia of Type Strains, Phase IV (KMG-IV): sequencing the most valuable type-strain genomes for metagenomic binning, comparative biology and taxonomic classification.</title>
        <authorList>
            <person name="Goeker M."/>
        </authorList>
    </citation>
    <scope>NUCLEOTIDE SEQUENCE [LARGE SCALE GENOMIC DNA]</scope>
    <source>
        <strain evidence="7 8">DSM 46770</strain>
    </source>
</reference>
<sequence>MLSRLRADPRVRAAVVLLVLGCAGLALYTRWDEAGDALASLSPWLVAGSLAAALASLGAQMMAWRALLADLGSPLDVPVAARIMFVGQLGKYLPGSVWAFVAQVELARDLQVPRRRGITATVLAVAVTLTVNLLVAAVTLPLSSAEAAQRWWWVLACAPLLAAALHPRVVTWLLHLALRLTGRSRDVPDEELERISGRGMAASVGWTLAAWVPMGLHVWSLAAGVGGGPGSLPIAMGAYALAWTLGVVVVLAPAGLGVREVVLVAALAPVLDPGSALVVAALSRLVMTAADVLWALLALGRVRVGDRSRPDGV</sequence>
<dbReference type="Pfam" id="PF03706">
    <property type="entry name" value="LPG_synthase_TM"/>
    <property type="match status" value="1"/>
</dbReference>
<keyword evidence="4 6" id="KW-1133">Transmembrane helix</keyword>
<dbReference type="EMBL" id="SNYN01000009">
    <property type="protein sequence ID" value="TDQ51930.1"/>
    <property type="molecule type" value="Genomic_DNA"/>
</dbReference>
<evidence type="ECO:0000256" key="6">
    <source>
        <dbReference type="SAM" id="Phobius"/>
    </source>
</evidence>
<feature type="transmembrane region" description="Helical" evidence="6">
    <location>
        <begin position="37"/>
        <end position="57"/>
    </location>
</feature>
<keyword evidence="5 6" id="KW-0472">Membrane</keyword>
<evidence type="ECO:0000256" key="4">
    <source>
        <dbReference type="ARBA" id="ARBA00022989"/>
    </source>
</evidence>
<keyword evidence="8" id="KW-1185">Reference proteome</keyword>
<gene>
    <name evidence="7" type="ORF">EV190_10940</name>
</gene>
<evidence type="ECO:0000256" key="2">
    <source>
        <dbReference type="ARBA" id="ARBA00022475"/>
    </source>
</evidence>
<evidence type="ECO:0008006" key="9">
    <source>
        <dbReference type="Google" id="ProtNLM"/>
    </source>
</evidence>
<feature type="transmembrane region" description="Helical" evidence="6">
    <location>
        <begin position="12"/>
        <end position="31"/>
    </location>
</feature>
<feature type="transmembrane region" description="Helical" evidence="6">
    <location>
        <begin position="234"/>
        <end position="254"/>
    </location>
</feature>
<name>A0A4R6UX12_9ACTN</name>
<keyword evidence="2" id="KW-1003">Cell membrane</keyword>
<organism evidence="7 8">
    <name type="scientific">Actinorugispora endophytica</name>
    <dbReference type="NCBI Taxonomy" id="1605990"/>
    <lineage>
        <taxon>Bacteria</taxon>
        <taxon>Bacillati</taxon>
        <taxon>Actinomycetota</taxon>
        <taxon>Actinomycetes</taxon>
        <taxon>Streptosporangiales</taxon>
        <taxon>Nocardiopsidaceae</taxon>
        <taxon>Actinorugispora</taxon>
    </lineage>
</organism>
<evidence type="ECO:0000256" key="1">
    <source>
        <dbReference type="ARBA" id="ARBA00004651"/>
    </source>
</evidence>
<feature type="transmembrane region" description="Helical" evidence="6">
    <location>
        <begin position="261"/>
        <end position="279"/>
    </location>
</feature>
<dbReference type="GO" id="GO:0005886">
    <property type="term" value="C:plasma membrane"/>
    <property type="evidence" value="ECO:0007669"/>
    <property type="project" value="UniProtKB-SubCell"/>
</dbReference>
<dbReference type="InterPro" id="IPR022791">
    <property type="entry name" value="L-PG_synthase/AglD"/>
</dbReference>
<proteinExistence type="predicted"/>
<dbReference type="RefSeq" id="WP_133741858.1">
    <property type="nucleotide sequence ID" value="NZ_SNYN01000009.1"/>
</dbReference>
<evidence type="ECO:0000313" key="8">
    <source>
        <dbReference type="Proteomes" id="UP000295281"/>
    </source>
</evidence>
<evidence type="ECO:0000256" key="3">
    <source>
        <dbReference type="ARBA" id="ARBA00022692"/>
    </source>
</evidence>
<feature type="transmembrane region" description="Helical" evidence="6">
    <location>
        <begin position="199"/>
        <end position="222"/>
    </location>
</feature>
<evidence type="ECO:0000256" key="5">
    <source>
        <dbReference type="ARBA" id="ARBA00023136"/>
    </source>
</evidence>
<dbReference type="Proteomes" id="UP000295281">
    <property type="component" value="Unassembled WGS sequence"/>
</dbReference>
<comment type="subcellular location">
    <subcellularLocation>
        <location evidence="1">Cell membrane</location>
        <topology evidence="1">Multi-pass membrane protein</topology>
    </subcellularLocation>
</comment>
<feature type="transmembrane region" description="Helical" evidence="6">
    <location>
        <begin position="118"/>
        <end position="139"/>
    </location>
</feature>
<comment type="caution">
    <text evidence="7">The sequence shown here is derived from an EMBL/GenBank/DDBJ whole genome shotgun (WGS) entry which is preliminary data.</text>
</comment>
<accession>A0A4R6UX12</accession>
<keyword evidence="3 6" id="KW-0812">Transmembrane</keyword>
<dbReference type="OrthoDB" id="6057470at2"/>
<evidence type="ECO:0000313" key="7">
    <source>
        <dbReference type="EMBL" id="TDQ51930.1"/>
    </source>
</evidence>
<dbReference type="AlphaFoldDB" id="A0A4R6UX12"/>
<feature type="transmembrane region" description="Helical" evidence="6">
    <location>
        <begin position="151"/>
        <end position="178"/>
    </location>
</feature>